<evidence type="ECO:0000256" key="3">
    <source>
        <dbReference type="PIRSR" id="PIRSR001220-1"/>
    </source>
</evidence>
<dbReference type="InterPro" id="IPR041725">
    <property type="entry name" value="L-asparaginase_I"/>
</dbReference>
<name>A0A7G9GE22_9FIRM</name>
<dbReference type="InterPro" id="IPR006033">
    <property type="entry name" value="AsnA_fam"/>
</dbReference>
<keyword evidence="9" id="KW-1185">Reference proteome</keyword>
<evidence type="ECO:0000313" key="8">
    <source>
        <dbReference type="EMBL" id="QNM09054.1"/>
    </source>
</evidence>
<dbReference type="PANTHER" id="PTHR11707">
    <property type="entry name" value="L-ASPARAGINASE"/>
    <property type="match status" value="1"/>
</dbReference>
<dbReference type="SFLD" id="SFLDS00057">
    <property type="entry name" value="Glutaminase/Asparaginase"/>
    <property type="match status" value="1"/>
</dbReference>
<sequence>MNSKILMISTGGTLASSHGGNGLSPRLGGSEILKKISGLTAGFEVDEEELFSLDSSNVQPEEWTQLARRIYIRRKAYDGIVVIHGTDTLAYTASALSFALPGIEIPVVLTGSQVPIENPIADATENCRAALYMAASRCPGVYVAFNRKIIVGTRASKVKTRSFDAFESINYPYAARIDSGGLVINPELAERSQRGCGLRDCFSRAVFLLKLFPGISPLVFRQMEEAGCQGVYVEGFGIGGVPFVRRDLTEAIGNAVRRGMVVAVGSQCLYEGSDFSVYETGRRVVEQGAVETGNMTSEAAITKLMWALGQYEDREQVKKVMVQNLAGELGVKVNWND</sequence>
<dbReference type="InterPro" id="IPR040919">
    <property type="entry name" value="Asparaginase_C"/>
</dbReference>
<dbReference type="Pfam" id="PF17763">
    <property type="entry name" value="Asparaginase_C"/>
    <property type="match status" value="1"/>
</dbReference>
<evidence type="ECO:0000256" key="1">
    <source>
        <dbReference type="ARBA" id="ARBA00012920"/>
    </source>
</evidence>
<dbReference type="CDD" id="cd08963">
    <property type="entry name" value="L-asparaginase_I"/>
    <property type="match status" value="1"/>
</dbReference>
<protein>
    <recommendedName>
        <fullName evidence="1">asparaginase</fullName>
        <ecNumber evidence="1">3.5.1.1</ecNumber>
    </recommendedName>
</protein>
<organism evidence="8 9">
    <name type="scientific">Wansuia hejianensis</name>
    <dbReference type="NCBI Taxonomy" id="2763667"/>
    <lineage>
        <taxon>Bacteria</taxon>
        <taxon>Bacillati</taxon>
        <taxon>Bacillota</taxon>
        <taxon>Clostridia</taxon>
        <taxon>Lachnospirales</taxon>
        <taxon>Lachnospiraceae</taxon>
        <taxon>Wansuia</taxon>
    </lineage>
</organism>
<dbReference type="PANTHER" id="PTHR11707:SF28">
    <property type="entry name" value="60 KDA LYSOPHOSPHOLIPASE"/>
    <property type="match status" value="1"/>
</dbReference>
<evidence type="ECO:0000313" key="9">
    <source>
        <dbReference type="Proteomes" id="UP000515860"/>
    </source>
</evidence>
<dbReference type="Gene3D" id="3.40.50.1170">
    <property type="entry name" value="L-asparaginase, N-terminal domain"/>
    <property type="match status" value="1"/>
</dbReference>
<dbReference type="PRINTS" id="PR00139">
    <property type="entry name" value="ASNGLNASE"/>
</dbReference>
<dbReference type="InterPro" id="IPR027474">
    <property type="entry name" value="L-asparaginase_N"/>
</dbReference>
<keyword evidence="2" id="KW-0378">Hydrolase</keyword>
<dbReference type="PROSITE" id="PS00917">
    <property type="entry name" value="ASN_GLN_ASE_2"/>
    <property type="match status" value="1"/>
</dbReference>
<feature type="domain" description="L-asparaginase N-terminal" evidence="6">
    <location>
        <begin position="4"/>
        <end position="186"/>
    </location>
</feature>
<gene>
    <name evidence="8" type="ORF">H9Q79_01795</name>
</gene>
<dbReference type="InterPro" id="IPR027475">
    <property type="entry name" value="Asparaginase/glutaminase_AS2"/>
</dbReference>
<feature type="active site" description="O-isoaspartyl threonine intermediate" evidence="3">
    <location>
        <position position="13"/>
    </location>
</feature>
<dbReference type="InterPro" id="IPR037152">
    <property type="entry name" value="L-asparaginase_N_sf"/>
</dbReference>
<feature type="binding site" evidence="4">
    <location>
        <position position="55"/>
    </location>
    <ligand>
        <name>substrate</name>
    </ligand>
</feature>
<dbReference type="Proteomes" id="UP000515860">
    <property type="component" value="Chromosome"/>
</dbReference>
<dbReference type="GO" id="GO:0006520">
    <property type="term" value="P:amino acid metabolic process"/>
    <property type="evidence" value="ECO:0007669"/>
    <property type="project" value="InterPro"/>
</dbReference>
<dbReference type="InterPro" id="IPR006034">
    <property type="entry name" value="Asparaginase/glutaminase-like"/>
</dbReference>
<dbReference type="InterPro" id="IPR027473">
    <property type="entry name" value="L-asparaginase_C"/>
</dbReference>
<dbReference type="EC" id="3.5.1.1" evidence="1"/>
<dbReference type="RefSeq" id="WP_118647965.1">
    <property type="nucleotide sequence ID" value="NZ_CP060635.1"/>
</dbReference>
<dbReference type="PIRSF" id="PIRSF500176">
    <property type="entry name" value="L_ASNase"/>
    <property type="match status" value="1"/>
</dbReference>
<accession>A0A7G9GE22</accession>
<dbReference type="InterPro" id="IPR036152">
    <property type="entry name" value="Asp/glu_Ase-like_sf"/>
</dbReference>
<evidence type="ECO:0000259" key="6">
    <source>
        <dbReference type="Pfam" id="PF00710"/>
    </source>
</evidence>
<dbReference type="Pfam" id="PF00710">
    <property type="entry name" value="Asparaginase"/>
    <property type="match status" value="1"/>
</dbReference>
<dbReference type="PROSITE" id="PS51732">
    <property type="entry name" value="ASN_GLN_ASE_3"/>
    <property type="match status" value="1"/>
</dbReference>
<dbReference type="PIRSF" id="PIRSF001220">
    <property type="entry name" value="L-ASNase_gatD"/>
    <property type="match status" value="1"/>
</dbReference>
<evidence type="ECO:0000256" key="2">
    <source>
        <dbReference type="ARBA" id="ARBA00022801"/>
    </source>
</evidence>
<evidence type="ECO:0000259" key="7">
    <source>
        <dbReference type="Pfam" id="PF17763"/>
    </source>
</evidence>
<evidence type="ECO:0000256" key="4">
    <source>
        <dbReference type="PIRSR" id="PIRSR001220-2"/>
    </source>
</evidence>
<dbReference type="NCBIfam" id="TIGR00519">
    <property type="entry name" value="asnASE_I"/>
    <property type="match status" value="1"/>
</dbReference>
<feature type="active site" evidence="5">
    <location>
        <position position="86"/>
    </location>
</feature>
<dbReference type="GO" id="GO:0004067">
    <property type="term" value="F:asparaginase activity"/>
    <property type="evidence" value="ECO:0007669"/>
    <property type="project" value="UniProtKB-UniRule"/>
</dbReference>
<evidence type="ECO:0000256" key="5">
    <source>
        <dbReference type="PROSITE-ProRule" id="PRU10100"/>
    </source>
</evidence>
<dbReference type="KEGG" id="whj:H9Q79_01795"/>
<dbReference type="Gene3D" id="3.40.50.40">
    <property type="match status" value="1"/>
</dbReference>
<reference evidence="8 9" key="1">
    <citation type="submission" date="2020-08" db="EMBL/GenBank/DDBJ databases">
        <authorList>
            <person name="Liu C."/>
            <person name="Sun Q."/>
        </authorList>
    </citation>
    <scope>NUCLEOTIDE SEQUENCE [LARGE SCALE GENOMIC DNA]</scope>
    <source>
        <strain evidence="8 9">NSJ-29</strain>
    </source>
</reference>
<dbReference type="SMART" id="SM00870">
    <property type="entry name" value="Asparaginase"/>
    <property type="match status" value="1"/>
</dbReference>
<dbReference type="AlphaFoldDB" id="A0A7G9GE22"/>
<proteinExistence type="predicted"/>
<feature type="domain" description="Asparaginase/glutaminase C-terminal" evidence="7">
    <location>
        <begin position="206"/>
        <end position="321"/>
    </location>
</feature>
<dbReference type="EMBL" id="CP060635">
    <property type="protein sequence ID" value="QNM09054.1"/>
    <property type="molecule type" value="Genomic_DNA"/>
</dbReference>
<feature type="binding site" evidence="4">
    <location>
        <begin position="86"/>
        <end position="87"/>
    </location>
    <ligand>
        <name>substrate</name>
    </ligand>
</feature>
<dbReference type="SUPFAM" id="SSF53774">
    <property type="entry name" value="Glutaminase/Asparaginase"/>
    <property type="match status" value="1"/>
</dbReference>